<keyword evidence="2" id="KW-0408">Iron</keyword>
<dbReference type="EMBL" id="AP022871">
    <property type="protein sequence ID" value="BCB84557.1"/>
    <property type="molecule type" value="Genomic_DNA"/>
</dbReference>
<dbReference type="InterPro" id="IPR001128">
    <property type="entry name" value="Cyt_P450"/>
</dbReference>
<dbReference type="SUPFAM" id="SSF48264">
    <property type="entry name" value="Cytochrome P450"/>
    <property type="match status" value="1"/>
</dbReference>
<dbReference type="GO" id="GO:0004497">
    <property type="term" value="F:monooxygenase activity"/>
    <property type="evidence" value="ECO:0007669"/>
    <property type="project" value="UniProtKB-KW"/>
</dbReference>
<dbReference type="AlphaFoldDB" id="A0A6F8YER3"/>
<protein>
    <submittedName>
        <fullName evidence="3">Cytochrome P450</fullName>
    </submittedName>
</protein>
<evidence type="ECO:0000313" key="3">
    <source>
        <dbReference type="EMBL" id="BCB84557.1"/>
    </source>
</evidence>
<dbReference type="PANTHER" id="PTHR46696:SF1">
    <property type="entry name" value="CYTOCHROME P450 YJIB-RELATED"/>
    <property type="match status" value="1"/>
</dbReference>
<reference evidence="3 4" key="1">
    <citation type="submission" date="2020-03" db="EMBL/GenBank/DDBJ databases">
        <title>Whole genome shotgun sequence of Phytohabitans suffuscus NBRC 105367.</title>
        <authorList>
            <person name="Komaki H."/>
            <person name="Tamura T."/>
        </authorList>
    </citation>
    <scope>NUCLEOTIDE SEQUENCE [LARGE SCALE GENOMIC DNA]</scope>
    <source>
        <strain evidence="3 4">NBRC 105367</strain>
    </source>
</reference>
<keyword evidence="2" id="KW-0349">Heme</keyword>
<dbReference type="KEGG" id="psuu:Psuf_018700"/>
<name>A0A6F8YER3_9ACTN</name>
<dbReference type="PROSITE" id="PS00086">
    <property type="entry name" value="CYTOCHROME_P450"/>
    <property type="match status" value="1"/>
</dbReference>
<gene>
    <name evidence="3" type="ORF">Psuf_018700</name>
</gene>
<dbReference type="InterPro" id="IPR002397">
    <property type="entry name" value="Cyt_P450_B"/>
</dbReference>
<sequence>MTSELAESYDPLGAHVEDPYPFYAQARRSEPVFYSPRLDAWVVTRFRDVDAILKDPVGFSSVNTLRPFRDLYPSSLVELADGYPQRPDHIISDAAAHRRLRQPYAQHLTTAGRIKGMEPAIRARANTFVDSFVEAGGADLVARFSAPLPAETAAALFGIAPDDVATAKEGSEFLFSLGGTDYSEEEEAYAAKTIVGFQRLLAGYARLRHAAPVGDLISDVAAALAPGDEPLTFDQEAELVATLSNTFGASHVTTADAIGNALRLLASHPEQWELLSRQPALVPQAVEEALRFEAPIPALFRRTTRAAVVAGVDVPQGADVLVVFASANHDEDRYADAGRFDITRTPSRHLGFGAGVHTCVGAALARTQARIALQVLTERLPGLSLAPGQTVPLRRSLSVRGPLALEMRW</sequence>
<dbReference type="PRINTS" id="PR00359">
    <property type="entry name" value="BP450"/>
</dbReference>
<dbReference type="Pfam" id="PF00067">
    <property type="entry name" value="p450"/>
    <property type="match status" value="1"/>
</dbReference>
<dbReference type="Proteomes" id="UP000503011">
    <property type="component" value="Chromosome"/>
</dbReference>
<keyword evidence="4" id="KW-1185">Reference proteome</keyword>
<keyword evidence="2" id="KW-0479">Metal-binding</keyword>
<dbReference type="PANTHER" id="PTHR46696">
    <property type="entry name" value="P450, PUTATIVE (EUROFUNG)-RELATED"/>
    <property type="match status" value="1"/>
</dbReference>
<dbReference type="GO" id="GO:0020037">
    <property type="term" value="F:heme binding"/>
    <property type="evidence" value="ECO:0007669"/>
    <property type="project" value="InterPro"/>
</dbReference>
<evidence type="ECO:0000256" key="1">
    <source>
        <dbReference type="ARBA" id="ARBA00010617"/>
    </source>
</evidence>
<organism evidence="3 4">
    <name type="scientific">Phytohabitans suffuscus</name>
    <dbReference type="NCBI Taxonomy" id="624315"/>
    <lineage>
        <taxon>Bacteria</taxon>
        <taxon>Bacillati</taxon>
        <taxon>Actinomycetota</taxon>
        <taxon>Actinomycetes</taxon>
        <taxon>Micromonosporales</taxon>
        <taxon>Micromonosporaceae</taxon>
    </lineage>
</organism>
<evidence type="ECO:0000313" key="4">
    <source>
        <dbReference type="Proteomes" id="UP000503011"/>
    </source>
</evidence>
<keyword evidence="2" id="KW-0560">Oxidoreductase</keyword>
<dbReference type="Gene3D" id="1.10.630.10">
    <property type="entry name" value="Cytochrome P450"/>
    <property type="match status" value="1"/>
</dbReference>
<evidence type="ECO:0000256" key="2">
    <source>
        <dbReference type="RuleBase" id="RU000461"/>
    </source>
</evidence>
<dbReference type="RefSeq" id="WP_173155780.1">
    <property type="nucleotide sequence ID" value="NZ_AP022871.1"/>
</dbReference>
<comment type="similarity">
    <text evidence="1 2">Belongs to the cytochrome P450 family.</text>
</comment>
<dbReference type="InterPro" id="IPR017972">
    <property type="entry name" value="Cyt_P450_CS"/>
</dbReference>
<dbReference type="GO" id="GO:0016705">
    <property type="term" value="F:oxidoreductase activity, acting on paired donors, with incorporation or reduction of molecular oxygen"/>
    <property type="evidence" value="ECO:0007669"/>
    <property type="project" value="InterPro"/>
</dbReference>
<keyword evidence="2" id="KW-0503">Monooxygenase</keyword>
<dbReference type="GO" id="GO:0005506">
    <property type="term" value="F:iron ion binding"/>
    <property type="evidence" value="ECO:0007669"/>
    <property type="project" value="InterPro"/>
</dbReference>
<dbReference type="InterPro" id="IPR036396">
    <property type="entry name" value="Cyt_P450_sf"/>
</dbReference>
<proteinExistence type="inferred from homology"/>
<reference evidence="3 4" key="2">
    <citation type="submission" date="2020-03" db="EMBL/GenBank/DDBJ databases">
        <authorList>
            <person name="Ichikawa N."/>
            <person name="Kimura A."/>
            <person name="Kitahashi Y."/>
            <person name="Uohara A."/>
        </authorList>
    </citation>
    <scope>NUCLEOTIDE SEQUENCE [LARGE SCALE GENOMIC DNA]</scope>
    <source>
        <strain evidence="3 4">NBRC 105367</strain>
    </source>
</reference>
<accession>A0A6F8YER3</accession>